<gene>
    <name evidence="1" type="ORF">D4A81_09285</name>
</gene>
<reference evidence="1 2" key="1">
    <citation type="submission" date="2018-09" db="EMBL/GenBank/DDBJ databases">
        <title>Genome sequencing of Lachnoanaerobaculum umeaense DSM 23576.</title>
        <authorList>
            <person name="Kook J.-K."/>
            <person name="Park S.-N."/>
            <person name="Lim Y.K."/>
        </authorList>
    </citation>
    <scope>NUCLEOTIDE SEQUENCE [LARGE SCALE GENOMIC DNA]</scope>
    <source>
        <strain evidence="2">DSM 23576 \ CCUG 58757</strain>
    </source>
</reference>
<evidence type="ECO:0000313" key="2">
    <source>
        <dbReference type="Proteomes" id="UP000265562"/>
    </source>
</evidence>
<accession>A0A385Q1L3</accession>
<organism evidence="1 2">
    <name type="scientific">Lachnoanaerobaculum umeaense</name>
    <dbReference type="NCBI Taxonomy" id="617123"/>
    <lineage>
        <taxon>Bacteria</taxon>
        <taxon>Bacillati</taxon>
        <taxon>Bacillota</taxon>
        <taxon>Clostridia</taxon>
        <taxon>Lachnospirales</taxon>
        <taxon>Lachnospiraceae</taxon>
        <taxon>Lachnoanaerobaculum</taxon>
    </lineage>
</organism>
<sequence>MKKKVSCKNKIEFINEVAEDCLKDMYVEDKEYLMENPVAIEYHFSYCLYIRNNYIHNRDFSDTSFFTNPDDLSSDIIRMIFSKLLPEYEYGNLFIEMLYDTKEFILLRKKYKDLYGKYPSALIERYKFQIKIEPVCSIEEIHYFNKEDLYNEIEIIKRNQDIITDTIGSLLKELEQIVRN</sequence>
<name>A0A385Q1L3_9FIRM</name>
<protein>
    <submittedName>
        <fullName evidence="1">Uncharacterized protein</fullName>
    </submittedName>
</protein>
<dbReference type="Proteomes" id="UP000265562">
    <property type="component" value="Chromosome"/>
</dbReference>
<dbReference type="EMBL" id="CP032364">
    <property type="protein sequence ID" value="AYB00116.1"/>
    <property type="molecule type" value="Genomic_DNA"/>
</dbReference>
<dbReference type="RefSeq" id="WP_111525856.1">
    <property type="nucleotide sequence ID" value="NZ_CP032364.1"/>
</dbReference>
<proteinExistence type="predicted"/>
<dbReference type="AlphaFoldDB" id="A0A385Q1L3"/>
<dbReference type="KEGG" id="lua:D4A81_09285"/>
<evidence type="ECO:0000313" key="1">
    <source>
        <dbReference type="EMBL" id="AYB00116.1"/>
    </source>
</evidence>
<keyword evidence="2" id="KW-1185">Reference proteome</keyword>
<dbReference type="OrthoDB" id="2058687at2"/>